<name>A0A5B0QBK6_PUCGR</name>
<gene>
    <name evidence="1" type="ORF">PGT21_018859</name>
</gene>
<organism evidence="1 2">
    <name type="scientific">Puccinia graminis f. sp. tritici</name>
    <dbReference type="NCBI Taxonomy" id="56615"/>
    <lineage>
        <taxon>Eukaryota</taxon>
        <taxon>Fungi</taxon>
        <taxon>Dikarya</taxon>
        <taxon>Basidiomycota</taxon>
        <taxon>Pucciniomycotina</taxon>
        <taxon>Pucciniomycetes</taxon>
        <taxon>Pucciniales</taxon>
        <taxon>Pucciniaceae</taxon>
        <taxon>Puccinia</taxon>
    </lineage>
</organism>
<accession>A0A5B0QBK6</accession>
<proteinExistence type="predicted"/>
<dbReference type="Proteomes" id="UP000324748">
    <property type="component" value="Unassembled WGS sequence"/>
</dbReference>
<dbReference type="AlphaFoldDB" id="A0A5B0QBK6"/>
<protein>
    <submittedName>
        <fullName evidence="1">Uncharacterized protein</fullName>
    </submittedName>
</protein>
<sequence length="124" mass="13149">MLSATHESVMYSVAIGYSRGAPAVQAIRDALLTSSNRCASTGYSCVAGIEGALYTTRALFALPGCQGDVKQKSMGRADRAAQVCASHRHWPERSARLMRFGQAVGLVGMVNRFHTGGCGQPTDL</sequence>
<comment type="caution">
    <text evidence="1">The sequence shown here is derived from an EMBL/GenBank/DDBJ whole genome shotgun (WGS) entry which is preliminary data.</text>
</comment>
<reference evidence="1 2" key="1">
    <citation type="submission" date="2019-05" db="EMBL/GenBank/DDBJ databases">
        <title>Emergence of the Ug99 lineage of the wheat stem rust pathogen through somatic hybridization.</title>
        <authorList>
            <person name="Li F."/>
            <person name="Upadhyaya N.M."/>
            <person name="Sperschneider J."/>
            <person name="Matny O."/>
            <person name="Nguyen-Phuc H."/>
            <person name="Mago R."/>
            <person name="Raley C."/>
            <person name="Miller M.E."/>
            <person name="Silverstein K.A.T."/>
            <person name="Henningsen E."/>
            <person name="Hirsch C.D."/>
            <person name="Visser B."/>
            <person name="Pretorius Z.A."/>
            <person name="Steffenson B.J."/>
            <person name="Schwessinger B."/>
            <person name="Dodds P.N."/>
            <person name="Figueroa M."/>
        </authorList>
    </citation>
    <scope>NUCLEOTIDE SEQUENCE [LARGE SCALE GENOMIC DNA]</scope>
    <source>
        <strain evidence="1">21-0</strain>
    </source>
</reference>
<evidence type="ECO:0000313" key="1">
    <source>
        <dbReference type="EMBL" id="KAA1110354.1"/>
    </source>
</evidence>
<dbReference type="EMBL" id="VSWC01000027">
    <property type="protein sequence ID" value="KAA1110354.1"/>
    <property type="molecule type" value="Genomic_DNA"/>
</dbReference>
<keyword evidence="2" id="KW-1185">Reference proteome</keyword>
<evidence type="ECO:0000313" key="2">
    <source>
        <dbReference type="Proteomes" id="UP000324748"/>
    </source>
</evidence>